<dbReference type="CDD" id="cd16649">
    <property type="entry name" value="mRING-HC-C3HC5_CGRF1-like"/>
    <property type="match status" value="1"/>
</dbReference>
<dbReference type="Pfam" id="PF13920">
    <property type="entry name" value="zf-C3HC4_3"/>
    <property type="match status" value="1"/>
</dbReference>
<dbReference type="EMBL" id="OU503046">
    <property type="protein sequence ID" value="CAI9771603.1"/>
    <property type="molecule type" value="Genomic_DNA"/>
</dbReference>
<sequence>MAVQARNPSNFLNAKQGNSSPGNDYPWQPSESGREFLDNTPMFFHGTNNPRKRGRDPQPFSSEFDTGLHLSSGSQKQLRSSQSVNSCSIMAQNLSHHIKQQRNELQNLLQAQGEELRRTLGEKRKRHYSALLQAAADSAAQRLREKETELEKAAQLNSVLEGRAAQLNAEVQTWQARAREQEVTAAMLQAQLQQAVKGCSAHQVQMDAGNEVGCTVGDVDDAESLYIDPDRVVELTGPSCKRCRWRDASVVVLPCRHFCLCRECDSVAQLCPICYSYRSSSVEALLS</sequence>
<dbReference type="PANTHER" id="PTHR42647">
    <property type="entry name" value="SBP (S-RIBONUCLEASE BINDING PROTEIN) FAMILY PROTEIN"/>
    <property type="match status" value="1"/>
</dbReference>
<keyword evidence="7" id="KW-1185">Reference proteome</keyword>
<keyword evidence="1" id="KW-0479">Metal-binding</keyword>
<evidence type="ECO:0008006" key="8">
    <source>
        <dbReference type="Google" id="ProtNLM"/>
    </source>
</evidence>
<dbReference type="InterPro" id="IPR013083">
    <property type="entry name" value="Znf_RING/FYVE/PHD"/>
</dbReference>
<dbReference type="Proteomes" id="UP000834106">
    <property type="component" value="Chromosome 11"/>
</dbReference>
<reference evidence="6" key="1">
    <citation type="submission" date="2023-05" db="EMBL/GenBank/DDBJ databases">
        <authorList>
            <person name="Huff M."/>
        </authorList>
    </citation>
    <scope>NUCLEOTIDE SEQUENCE</scope>
</reference>
<dbReference type="FunFam" id="3.30.40.10:FF:000239">
    <property type="entry name" value="probable BOI-related E3 ubiquitin-protein ligase 2"/>
    <property type="match status" value="1"/>
</dbReference>
<dbReference type="Gene3D" id="3.30.40.10">
    <property type="entry name" value="Zinc/RING finger domain, C3HC4 (zinc finger)"/>
    <property type="match status" value="1"/>
</dbReference>
<organism evidence="6 7">
    <name type="scientific">Fraxinus pennsylvanica</name>
    <dbReference type="NCBI Taxonomy" id="56036"/>
    <lineage>
        <taxon>Eukaryota</taxon>
        <taxon>Viridiplantae</taxon>
        <taxon>Streptophyta</taxon>
        <taxon>Embryophyta</taxon>
        <taxon>Tracheophyta</taxon>
        <taxon>Spermatophyta</taxon>
        <taxon>Magnoliopsida</taxon>
        <taxon>eudicotyledons</taxon>
        <taxon>Gunneridae</taxon>
        <taxon>Pentapetalae</taxon>
        <taxon>asterids</taxon>
        <taxon>lamiids</taxon>
        <taxon>Lamiales</taxon>
        <taxon>Oleaceae</taxon>
        <taxon>Oleeae</taxon>
        <taxon>Fraxinus</taxon>
    </lineage>
</organism>
<evidence type="ECO:0000313" key="7">
    <source>
        <dbReference type="Proteomes" id="UP000834106"/>
    </source>
</evidence>
<evidence type="ECO:0000256" key="4">
    <source>
        <dbReference type="SAM" id="Coils"/>
    </source>
</evidence>
<evidence type="ECO:0000256" key="3">
    <source>
        <dbReference type="ARBA" id="ARBA00022833"/>
    </source>
</evidence>
<dbReference type="PANTHER" id="PTHR42647:SF5">
    <property type="entry name" value="SBP (S-RIBONUCLEASE BINDING PROTEIN) FAMILY PROTEIN"/>
    <property type="match status" value="1"/>
</dbReference>
<proteinExistence type="predicted"/>
<protein>
    <recommendedName>
        <fullName evidence="8">RING-type domain-containing protein</fullName>
    </recommendedName>
</protein>
<keyword evidence="2" id="KW-0863">Zinc-finger</keyword>
<name>A0AAD1ZM09_9LAMI</name>
<dbReference type="GO" id="GO:0004842">
    <property type="term" value="F:ubiquitin-protein transferase activity"/>
    <property type="evidence" value="ECO:0007669"/>
    <property type="project" value="TreeGrafter"/>
</dbReference>
<evidence type="ECO:0000256" key="2">
    <source>
        <dbReference type="ARBA" id="ARBA00022771"/>
    </source>
</evidence>
<feature type="compositionally biased region" description="Polar residues" evidence="5">
    <location>
        <begin position="1"/>
        <end position="22"/>
    </location>
</feature>
<evidence type="ECO:0000256" key="5">
    <source>
        <dbReference type="SAM" id="MobiDB-lite"/>
    </source>
</evidence>
<dbReference type="AlphaFoldDB" id="A0AAD1ZM09"/>
<accession>A0AAD1ZM09</accession>
<keyword evidence="4" id="KW-0175">Coiled coil</keyword>
<gene>
    <name evidence="6" type="ORF">FPE_LOCUS19033</name>
</gene>
<feature type="region of interest" description="Disordered" evidence="5">
    <location>
        <begin position="1"/>
        <end position="83"/>
    </location>
</feature>
<dbReference type="GO" id="GO:0008270">
    <property type="term" value="F:zinc ion binding"/>
    <property type="evidence" value="ECO:0007669"/>
    <property type="project" value="UniProtKB-KW"/>
</dbReference>
<keyword evidence="3" id="KW-0862">Zinc</keyword>
<dbReference type="PIRSF" id="PIRSF036836">
    <property type="entry name" value="RNase_bind_SBP1"/>
    <property type="match status" value="1"/>
</dbReference>
<evidence type="ECO:0000313" key="6">
    <source>
        <dbReference type="EMBL" id="CAI9771603.1"/>
    </source>
</evidence>
<feature type="coiled-coil region" evidence="4">
    <location>
        <begin position="136"/>
        <end position="184"/>
    </location>
</feature>
<feature type="compositionally biased region" description="Polar residues" evidence="5">
    <location>
        <begin position="59"/>
        <end position="83"/>
    </location>
</feature>
<evidence type="ECO:0000256" key="1">
    <source>
        <dbReference type="ARBA" id="ARBA00022723"/>
    </source>
</evidence>